<sequence>MDGQKYLLLINGQDKTDSVASYRFQDDLCEVVYANSPKCYRYHAEKIQVLKVQGQIDPSGLIITVDGNPISLVDEILDFGCCYRFLRTGKKALTYFKDQVELRENCLTDWRQAGVFAYFKETAAAVSLVAEGGINILSAQYERVKSVSDATVLSCYLNPSKKPAERALPEAVIYPFGLNQSQKTAVENALSSQVSIIQGPPGTGKTQTILNIIANAVRNGQTVAVVSNNNSATLNVAEKLEKKGLSFLTAFLGSRANKEHFLEAQTCQYPDMSAWALEAEAKSQLDQEVTALSQELSAMLDAKNRIAAIAQELLQLTPEQHYFGAYYSTYTQAPRDAVKGLSSQKILSLWLEYEQHTQQESKLGLLQKISILFRFNRSALKVFLQTPELVIPYLQRQFYVVRRQELTEERAQLEKKLEQYAFDEKMAELTEKSLRLFRAELSEAFPWQEPRQHFEMRDFRAKSQEFNREYPVILSTTYSIKGTLSFEHIYDYLIVDEASQVDLATGVLAFASARNIVIVGDLQQLPNVLDSRNTQKSEEIWRRYFLPETYHFSAHSLLSSAIAAWPEAPTVLLREHYRCHPKIIQFCNQKFYGGKLIVMTQDHAEPDVLTMYRTAPGNHARGHLNQRQIDVIRQEVLPSLERQGYESIGIITPYRDQVATMQAQLGKNLEVATVHKFQGREKDAIVLTSVDNVITDFVDDPRMLNVAVSRAVKSLTVITSQNPQNDRTNYGDLARYIEYNNCAVIESAVYSVFDLLYQGYAAQRRAFLLKHKRVSEYDSENLAYAVIQEILQEAAFSFVDCAAHVSLVNLVRDYSRLTEEEAAFARNPLTHVDFLLFRRMDKSPLLAIEVDGFAFHADGSVQAGRDEKKNRILEQCGIPLLRLRTIDSGEKGRIEEALLEAVSNGR</sequence>
<keyword evidence="3" id="KW-0378">Hydrolase</keyword>
<dbReference type="EMBL" id="DVHE01000065">
    <property type="protein sequence ID" value="HIR51323.1"/>
    <property type="molecule type" value="Genomic_DNA"/>
</dbReference>
<evidence type="ECO:0000256" key="4">
    <source>
        <dbReference type="ARBA" id="ARBA00022806"/>
    </source>
</evidence>
<dbReference type="PANTHER" id="PTHR43788:SF8">
    <property type="entry name" value="DNA-BINDING PROTEIN SMUBP-2"/>
    <property type="match status" value="1"/>
</dbReference>
<keyword evidence="6" id="KW-0175">Coiled coil</keyword>
<dbReference type="GO" id="GO:0043139">
    <property type="term" value="F:5'-3' DNA helicase activity"/>
    <property type="evidence" value="ECO:0007669"/>
    <property type="project" value="TreeGrafter"/>
</dbReference>
<evidence type="ECO:0000256" key="2">
    <source>
        <dbReference type="ARBA" id="ARBA00022741"/>
    </source>
</evidence>
<dbReference type="InterPro" id="IPR047187">
    <property type="entry name" value="SF1_C_Upf1"/>
</dbReference>
<dbReference type="Proteomes" id="UP000824239">
    <property type="component" value="Unassembled WGS sequence"/>
</dbReference>
<feature type="coiled-coil region" evidence="6">
    <location>
        <begin position="396"/>
        <end position="423"/>
    </location>
</feature>
<dbReference type="PANTHER" id="PTHR43788">
    <property type="entry name" value="DNA2/NAM7 HELICASE FAMILY MEMBER"/>
    <property type="match status" value="1"/>
</dbReference>
<dbReference type="InterPro" id="IPR027417">
    <property type="entry name" value="P-loop_NTPase"/>
</dbReference>
<comment type="similarity">
    <text evidence="1">Belongs to the DNA2/NAM7 helicase family.</text>
</comment>
<comment type="caution">
    <text evidence="10">The sequence shown here is derived from an EMBL/GenBank/DDBJ whole genome shotgun (WGS) entry which is preliminary data.</text>
</comment>
<gene>
    <name evidence="10" type="ORF">IAA53_08585</name>
</gene>
<dbReference type="GO" id="GO:0005524">
    <property type="term" value="F:ATP binding"/>
    <property type="evidence" value="ECO:0007669"/>
    <property type="project" value="UniProtKB-KW"/>
</dbReference>
<evidence type="ECO:0000256" key="6">
    <source>
        <dbReference type="SAM" id="Coils"/>
    </source>
</evidence>
<dbReference type="Pfam" id="PF13086">
    <property type="entry name" value="AAA_11"/>
    <property type="match status" value="1"/>
</dbReference>
<feature type="domain" description="DNA2/NAM7 helicase-like C-terminal" evidence="9">
    <location>
        <begin position="556"/>
        <end position="721"/>
    </location>
</feature>
<keyword evidence="2" id="KW-0547">Nucleotide-binding</keyword>
<protein>
    <submittedName>
        <fullName evidence="10">DUF2726 domain-containing protein</fullName>
    </submittedName>
</protein>
<organism evidence="10 11">
    <name type="scientific">Candidatus Avoscillospira avicola</name>
    <dbReference type="NCBI Taxonomy" id="2840706"/>
    <lineage>
        <taxon>Bacteria</taxon>
        <taxon>Bacillati</taxon>
        <taxon>Bacillota</taxon>
        <taxon>Clostridia</taxon>
        <taxon>Eubacteriales</taxon>
        <taxon>Oscillospiraceae</taxon>
        <taxon>Oscillospiraceae incertae sedis</taxon>
        <taxon>Candidatus Avoscillospira</taxon>
    </lineage>
</organism>
<accession>A0A9D1IXZ4</accession>
<evidence type="ECO:0000256" key="1">
    <source>
        <dbReference type="ARBA" id="ARBA00007913"/>
    </source>
</evidence>
<keyword evidence="4" id="KW-0347">Helicase</keyword>
<dbReference type="AlphaFoldDB" id="A0A9D1IXZ4"/>
<dbReference type="InterPro" id="IPR024402">
    <property type="entry name" value="DUF2726"/>
</dbReference>
<name>A0A9D1IXZ4_9FIRM</name>
<evidence type="ECO:0000259" key="7">
    <source>
        <dbReference type="Pfam" id="PF10881"/>
    </source>
</evidence>
<keyword evidence="5" id="KW-0067">ATP-binding</keyword>
<evidence type="ECO:0000259" key="8">
    <source>
        <dbReference type="Pfam" id="PF13086"/>
    </source>
</evidence>
<dbReference type="CDD" id="cd18808">
    <property type="entry name" value="SF1_C_Upf1"/>
    <property type="match status" value="1"/>
</dbReference>
<proteinExistence type="inferred from homology"/>
<evidence type="ECO:0000259" key="9">
    <source>
        <dbReference type="Pfam" id="PF13087"/>
    </source>
</evidence>
<evidence type="ECO:0000313" key="11">
    <source>
        <dbReference type="Proteomes" id="UP000824239"/>
    </source>
</evidence>
<dbReference type="SUPFAM" id="SSF52540">
    <property type="entry name" value="P-loop containing nucleoside triphosphate hydrolases"/>
    <property type="match status" value="1"/>
</dbReference>
<evidence type="ECO:0000313" key="10">
    <source>
        <dbReference type="EMBL" id="HIR51323.1"/>
    </source>
</evidence>
<dbReference type="InterPro" id="IPR050534">
    <property type="entry name" value="Coronavir_polyprotein_1ab"/>
</dbReference>
<dbReference type="GO" id="GO:0016787">
    <property type="term" value="F:hydrolase activity"/>
    <property type="evidence" value="ECO:0007669"/>
    <property type="project" value="UniProtKB-KW"/>
</dbReference>
<reference evidence="10" key="2">
    <citation type="journal article" date="2021" name="PeerJ">
        <title>Extensive microbial diversity within the chicken gut microbiome revealed by metagenomics and culture.</title>
        <authorList>
            <person name="Gilroy R."/>
            <person name="Ravi A."/>
            <person name="Getino M."/>
            <person name="Pursley I."/>
            <person name="Horton D.L."/>
            <person name="Alikhan N.F."/>
            <person name="Baker D."/>
            <person name="Gharbi K."/>
            <person name="Hall N."/>
            <person name="Watson M."/>
            <person name="Adriaenssens E.M."/>
            <person name="Foster-Nyarko E."/>
            <person name="Jarju S."/>
            <person name="Secka A."/>
            <person name="Antonio M."/>
            <person name="Oren A."/>
            <person name="Chaudhuri R.R."/>
            <person name="La Ragione R."/>
            <person name="Hildebrand F."/>
            <person name="Pallen M.J."/>
        </authorList>
    </citation>
    <scope>NUCLEOTIDE SEQUENCE</scope>
    <source>
        <strain evidence="10">ChiBcec15-4380</strain>
    </source>
</reference>
<evidence type="ECO:0000256" key="3">
    <source>
        <dbReference type="ARBA" id="ARBA00022801"/>
    </source>
</evidence>
<dbReference type="Gene3D" id="3.40.50.300">
    <property type="entry name" value="P-loop containing nucleotide triphosphate hydrolases"/>
    <property type="match status" value="2"/>
</dbReference>
<reference evidence="10" key="1">
    <citation type="submission" date="2020-10" db="EMBL/GenBank/DDBJ databases">
        <authorList>
            <person name="Gilroy R."/>
        </authorList>
    </citation>
    <scope>NUCLEOTIDE SEQUENCE</scope>
    <source>
        <strain evidence="10">ChiBcec15-4380</strain>
    </source>
</reference>
<feature type="domain" description="DNA2/NAM7 helicase helicase" evidence="8">
    <location>
        <begin position="178"/>
        <end position="531"/>
    </location>
</feature>
<dbReference type="Pfam" id="PF10881">
    <property type="entry name" value="DUF2726"/>
    <property type="match status" value="1"/>
</dbReference>
<evidence type="ECO:0000256" key="5">
    <source>
        <dbReference type="ARBA" id="ARBA00022840"/>
    </source>
</evidence>
<feature type="domain" description="DUF2726" evidence="7">
    <location>
        <begin position="778"/>
        <end position="900"/>
    </location>
</feature>
<dbReference type="InterPro" id="IPR041677">
    <property type="entry name" value="DNA2/NAM7_AAA_11"/>
</dbReference>
<dbReference type="InterPro" id="IPR041679">
    <property type="entry name" value="DNA2/NAM7-like_C"/>
</dbReference>
<dbReference type="Pfam" id="PF13087">
    <property type="entry name" value="AAA_12"/>
    <property type="match status" value="1"/>
</dbReference>